<proteinExistence type="predicted"/>
<protein>
    <submittedName>
        <fullName evidence="1">Uncharacterized protein</fullName>
    </submittedName>
</protein>
<evidence type="ECO:0000313" key="1">
    <source>
        <dbReference type="EMBL" id="ATY30644.1"/>
    </source>
</evidence>
<gene>
    <name evidence="1" type="ORF">CVN68_00415</name>
</gene>
<sequence>MIEARSTRPDLGIPVDDVRLKDRVPIGILRSLSPAVSPGGTLFLEDSSGRTVTSTKIAALAAPADLRPETARMRLTVPAGAAVNRR</sequence>
<dbReference type="KEGG" id="sphc:CVN68_00415"/>
<name>A0A2K8MCF4_9SPHN</name>
<reference evidence="1 2" key="1">
    <citation type="submission" date="2017-11" db="EMBL/GenBank/DDBJ databases">
        <title>Complete genome sequence of Sphingomonas sp. Strain Cra20, a psychrotolerant potential plant growth promoting rhizobacteria.</title>
        <authorList>
            <person name="Luo Y."/>
        </authorList>
    </citation>
    <scope>NUCLEOTIDE SEQUENCE [LARGE SCALE GENOMIC DNA]</scope>
    <source>
        <strain evidence="1 2">Cra20</strain>
    </source>
</reference>
<dbReference type="AlphaFoldDB" id="A0A2K8MCF4"/>
<organism evidence="1 2">
    <name type="scientific">Sphingomonas psychrotolerans</name>
    <dbReference type="NCBI Taxonomy" id="1327635"/>
    <lineage>
        <taxon>Bacteria</taxon>
        <taxon>Pseudomonadati</taxon>
        <taxon>Pseudomonadota</taxon>
        <taxon>Alphaproteobacteria</taxon>
        <taxon>Sphingomonadales</taxon>
        <taxon>Sphingomonadaceae</taxon>
        <taxon>Sphingomonas</taxon>
    </lineage>
</organism>
<accession>A0A2K8MCF4</accession>
<dbReference type="EMBL" id="CP024923">
    <property type="protein sequence ID" value="ATY30644.1"/>
    <property type="molecule type" value="Genomic_DNA"/>
</dbReference>
<keyword evidence="2" id="KW-1185">Reference proteome</keyword>
<dbReference type="RefSeq" id="WP_100280459.1">
    <property type="nucleotide sequence ID" value="NZ_CP024923.1"/>
</dbReference>
<dbReference type="Proteomes" id="UP000229081">
    <property type="component" value="Chromosome"/>
</dbReference>
<dbReference type="OrthoDB" id="7311100at2"/>
<evidence type="ECO:0000313" key="2">
    <source>
        <dbReference type="Proteomes" id="UP000229081"/>
    </source>
</evidence>